<feature type="compositionally biased region" description="Polar residues" evidence="1">
    <location>
        <begin position="1"/>
        <end position="14"/>
    </location>
</feature>
<sequence length="81" mass="8713">MSRSDLNVHPSPNLQLPPKVSPHQQTCGVHGQQNINMPIAPADYPRSVRTECRLHDGSSYSLESVDQSGPGATDWACGSSI</sequence>
<feature type="region of interest" description="Disordered" evidence="1">
    <location>
        <begin position="1"/>
        <end position="28"/>
    </location>
</feature>
<protein>
    <submittedName>
        <fullName evidence="2">Uncharacterized protein</fullName>
    </submittedName>
</protein>
<comment type="caution">
    <text evidence="2">The sequence shown here is derived from an EMBL/GenBank/DDBJ whole genome shotgun (WGS) entry which is preliminary data.</text>
</comment>
<evidence type="ECO:0000313" key="3">
    <source>
        <dbReference type="Proteomes" id="UP001187415"/>
    </source>
</evidence>
<organism evidence="2 3">
    <name type="scientific">Channa striata</name>
    <name type="common">Snakehead murrel</name>
    <name type="synonym">Ophicephalus striatus</name>
    <dbReference type="NCBI Taxonomy" id="64152"/>
    <lineage>
        <taxon>Eukaryota</taxon>
        <taxon>Metazoa</taxon>
        <taxon>Chordata</taxon>
        <taxon>Craniata</taxon>
        <taxon>Vertebrata</taxon>
        <taxon>Euteleostomi</taxon>
        <taxon>Actinopterygii</taxon>
        <taxon>Neopterygii</taxon>
        <taxon>Teleostei</taxon>
        <taxon>Neoteleostei</taxon>
        <taxon>Acanthomorphata</taxon>
        <taxon>Anabantaria</taxon>
        <taxon>Anabantiformes</taxon>
        <taxon>Channoidei</taxon>
        <taxon>Channidae</taxon>
        <taxon>Channa</taxon>
    </lineage>
</organism>
<reference evidence="2" key="1">
    <citation type="submission" date="2023-07" db="EMBL/GenBank/DDBJ databases">
        <title>Chromosome-level Genome Assembly of Striped Snakehead (Channa striata).</title>
        <authorList>
            <person name="Liu H."/>
        </authorList>
    </citation>
    <scope>NUCLEOTIDE SEQUENCE</scope>
    <source>
        <strain evidence="2">Gz</strain>
        <tissue evidence="2">Muscle</tissue>
    </source>
</reference>
<keyword evidence="3" id="KW-1185">Reference proteome</keyword>
<proteinExistence type="predicted"/>
<dbReference type="Proteomes" id="UP001187415">
    <property type="component" value="Unassembled WGS sequence"/>
</dbReference>
<name>A0AA88NC21_CHASR</name>
<dbReference type="AlphaFoldDB" id="A0AA88NC21"/>
<feature type="region of interest" description="Disordered" evidence="1">
    <location>
        <begin position="60"/>
        <end position="81"/>
    </location>
</feature>
<dbReference type="EMBL" id="JAUPFM010000004">
    <property type="protein sequence ID" value="KAK2854144.1"/>
    <property type="molecule type" value="Genomic_DNA"/>
</dbReference>
<evidence type="ECO:0000256" key="1">
    <source>
        <dbReference type="SAM" id="MobiDB-lite"/>
    </source>
</evidence>
<accession>A0AA88NC21</accession>
<gene>
    <name evidence="2" type="ORF">Q5P01_006805</name>
</gene>
<evidence type="ECO:0000313" key="2">
    <source>
        <dbReference type="EMBL" id="KAK2854144.1"/>
    </source>
</evidence>